<evidence type="ECO:0000259" key="6">
    <source>
        <dbReference type="Pfam" id="PF00150"/>
    </source>
</evidence>
<organism evidence="7">
    <name type="scientific">uncultured organism</name>
    <dbReference type="NCBI Taxonomy" id="155900"/>
    <lineage>
        <taxon>unclassified sequences</taxon>
        <taxon>environmental samples</taxon>
    </lineage>
</organism>
<evidence type="ECO:0000256" key="2">
    <source>
        <dbReference type="ARBA" id="ARBA00023001"/>
    </source>
</evidence>
<dbReference type="InterPro" id="IPR017853">
    <property type="entry name" value="GH"/>
</dbReference>
<dbReference type="EMBL" id="JF802029">
    <property type="protein sequence ID" value="AEC45566.1"/>
    <property type="molecule type" value="Genomic_DNA"/>
</dbReference>
<evidence type="ECO:0000313" key="7">
    <source>
        <dbReference type="EMBL" id="AEC45566.1"/>
    </source>
</evidence>
<sequence>MSQFSFTPPCTPAPTGSGWFLLCLLLVFLAGCAGPGAARPSPTVSVPTSAYRATPQGVFRGDEPVPLYGINWFGLETPDRAPHGLWTGRTVADFLAQMRGLGFTAIRLPLSPQVLIPGRPTPSWARSAGYPADAYEGLRYFLGEAQKVGLYVLLDFHTYDPNRIGGKLPGRPFADGYTQADWLADLRRMAELSREFPHIFGVDLCNEPYALTWREWKRLAREGAEAVLSVNPSVLVIVEGVGNASDAGGWPAFWGENLADRDVEIAPERSERILYLPHAYGPSVYRQPYFDAPDFPSNMPAIWDAHFGWMAGKYPLGIGEFGGRYEGDDQVWQDAFADYLLAKGIRIWFYWALNPNSGDTGGVLLDDWETVHRGKMALLRRLMGE</sequence>
<keyword evidence="5" id="KW-0624">Polysaccharide degradation</keyword>
<keyword evidence="2" id="KW-0136">Cellulose degradation</keyword>
<dbReference type="SUPFAM" id="SSF51445">
    <property type="entry name" value="(Trans)glycosidases"/>
    <property type="match status" value="1"/>
</dbReference>
<dbReference type="AlphaFoldDB" id="F5CT74"/>
<accession>F5CT74</accession>
<dbReference type="PANTHER" id="PTHR35923">
    <property type="entry name" value="MAJOR EXTRACELLULAR ENDOGLUCANASE"/>
    <property type="match status" value="1"/>
</dbReference>
<keyword evidence="1" id="KW-0378">Hydrolase</keyword>
<feature type="domain" description="Glycoside hydrolase family 5" evidence="6">
    <location>
        <begin position="69"/>
        <end position="357"/>
    </location>
</feature>
<dbReference type="Gene3D" id="3.20.20.80">
    <property type="entry name" value="Glycosidases"/>
    <property type="match status" value="1"/>
</dbReference>
<evidence type="ECO:0000256" key="3">
    <source>
        <dbReference type="ARBA" id="ARBA00023277"/>
    </source>
</evidence>
<evidence type="ECO:0000256" key="1">
    <source>
        <dbReference type="ARBA" id="ARBA00022801"/>
    </source>
</evidence>
<dbReference type="Pfam" id="PF00150">
    <property type="entry name" value="Cellulase"/>
    <property type="match status" value="1"/>
</dbReference>
<dbReference type="GO" id="GO:0004553">
    <property type="term" value="F:hydrolase activity, hydrolyzing O-glycosyl compounds"/>
    <property type="evidence" value="ECO:0007669"/>
    <property type="project" value="InterPro"/>
</dbReference>
<proteinExistence type="predicted"/>
<evidence type="ECO:0000256" key="5">
    <source>
        <dbReference type="ARBA" id="ARBA00023326"/>
    </source>
</evidence>
<keyword evidence="3" id="KW-0119">Carbohydrate metabolism</keyword>
<dbReference type="PANTHER" id="PTHR35923:SF2">
    <property type="entry name" value="ENDOGLUCANASE"/>
    <property type="match status" value="1"/>
</dbReference>
<keyword evidence="4" id="KW-0326">Glycosidase</keyword>
<dbReference type="InterPro" id="IPR001547">
    <property type="entry name" value="Glyco_hydro_5"/>
</dbReference>
<evidence type="ECO:0000256" key="4">
    <source>
        <dbReference type="ARBA" id="ARBA00023295"/>
    </source>
</evidence>
<reference evidence="7" key="1">
    <citation type="journal article" date="2011" name="Appl. Microbiol. Biotechnol.">
        <title>Metagenomic cellulases highly tolerant towards the presence of ionic liquids-linking thermostability and halotolerance.</title>
        <authorList>
            <person name="Ilmberger N."/>
            <person name="Meske D."/>
            <person name="Juergensen J."/>
            <person name="Schulte M."/>
            <person name="Barthen P."/>
            <person name="Rabausch U."/>
            <person name="Angelov A."/>
            <person name="Mientus M."/>
            <person name="Liebl W."/>
            <person name="Schmitz R.A."/>
            <person name="Streit W.R."/>
        </authorList>
    </citation>
    <scope>NUCLEOTIDE SEQUENCE</scope>
</reference>
<protein>
    <submittedName>
        <fullName evidence="7">Cellulase</fullName>
    </submittedName>
</protein>
<name>F5CT74_9ZZZZ</name>
<dbReference type="GO" id="GO:0030245">
    <property type="term" value="P:cellulose catabolic process"/>
    <property type="evidence" value="ECO:0007669"/>
    <property type="project" value="UniProtKB-KW"/>
</dbReference>